<feature type="non-terminal residue" evidence="1">
    <location>
        <position position="1"/>
    </location>
</feature>
<evidence type="ECO:0008006" key="2">
    <source>
        <dbReference type="Google" id="ProtNLM"/>
    </source>
</evidence>
<sequence length="275" mass="30146">AAYMIAVDLGGENGIRVALVDLSYNIVNEKFGPKIESLNSQKLKNSLSVILKDFIKEINISKEKILSICIGVPGIIDLKLKKVTVAPYLNWEISLEDLTLKEIEIPIALENDVNLMALGEKTTGIAQKIDDFVFVGERTGIGAGIIINRKLYKGANNAAGEAGYLLIDPKYAPKNSRDYGCLEKLASYKIIVEKMKEKTGKNTRVMDVFKMAAEGDSIALGIVKEVLKYLAYGIGNISCVLDPELVIIGGGISILPPRFLEEMKMNIKKIIPFVP</sequence>
<dbReference type="InterPro" id="IPR000600">
    <property type="entry name" value="ROK"/>
</dbReference>
<name>X1GC35_9ZZZZ</name>
<proteinExistence type="predicted"/>
<dbReference type="Pfam" id="PF00480">
    <property type="entry name" value="ROK"/>
    <property type="match status" value="1"/>
</dbReference>
<dbReference type="SUPFAM" id="SSF53067">
    <property type="entry name" value="Actin-like ATPase domain"/>
    <property type="match status" value="1"/>
</dbReference>
<comment type="caution">
    <text evidence="1">The sequence shown here is derived from an EMBL/GenBank/DDBJ whole genome shotgun (WGS) entry which is preliminary data.</text>
</comment>
<dbReference type="PANTHER" id="PTHR18964">
    <property type="entry name" value="ROK (REPRESSOR, ORF, KINASE) FAMILY"/>
    <property type="match status" value="1"/>
</dbReference>
<gene>
    <name evidence="1" type="ORF">S03H2_40210</name>
</gene>
<feature type="non-terminal residue" evidence="1">
    <location>
        <position position="275"/>
    </location>
</feature>
<accession>X1GC35</accession>
<organism evidence="1">
    <name type="scientific">marine sediment metagenome</name>
    <dbReference type="NCBI Taxonomy" id="412755"/>
    <lineage>
        <taxon>unclassified sequences</taxon>
        <taxon>metagenomes</taxon>
        <taxon>ecological metagenomes</taxon>
    </lineage>
</organism>
<dbReference type="PANTHER" id="PTHR18964:SF149">
    <property type="entry name" value="BIFUNCTIONAL UDP-N-ACETYLGLUCOSAMINE 2-EPIMERASE_N-ACETYLMANNOSAMINE KINASE"/>
    <property type="match status" value="1"/>
</dbReference>
<reference evidence="1" key="1">
    <citation type="journal article" date="2014" name="Front. Microbiol.">
        <title>High frequency of phylogenetically diverse reductive dehalogenase-homologous genes in deep subseafloor sedimentary metagenomes.</title>
        <authorList>
            <person name="Kawai M."/>
            <person name="Futagami T."/>
            <person name="Toyoda A."/>
            <person name="Takaki Y."/>
            <person name="Nishi S."/>
            <person name="Hori S."/>
            <person name="Arai W."/>
            <person name="Tsubouchi T."/>
            <person name="Morono Y."/>
            <person name="Uchiyama I."/>
            <person name="Ito T."/>
            <person name="Fujiyama A."/>
            <person name="Inagaki F."/>
            <person name="Takami H."/>
        </authorList>
    </citation>
    <scope>NUCLEOTIDE SEQUENCE</scope>
    <source>
        <strain evidence="1">Expedition CK06-06</strain>
    </source>
</reference>
<dbReference type="EMBL" id="BARU01024915">
    <property type="protein sequence ID" value="GAH54787.1"/>
    <property type="molecule type" value="Genomic_DNA"/>
</dbReference>
<dbReference type="AlphaFoldDB" id="X1GC35"/>
<protein>
    <recommendedName>
        <fullName evidence="2">ROK family protein</fullName>
    </recommendedName>
</protein>
<dbReference type="Gene3D" id="3.30.420.40">
    <property type="match status" value="2"/>
</dbReference>
<dbReference type="InterPro" id="IPR043129">
    <property type="entry name" value="ATPase_NBD"/>
</dbReference>
<evidence type="ECO:0000313" key="1">
    <source>
        <dbReference type="EMBL" id="GAH54787.1"/>
    </source>
</evidence>